<dbReference type="RefSeq" id="WP_246154315.1">
    <property type="nucleotide sequence ID" value="NZ_CP022579.1"/>
</dbReference>
<dbReference type="Proteomes" id="UP000323671">
    <property type="component" value="Chromosome"/>
</dbReference>
<protein>
    <submittedName>
        <fullName evidence="2">Uncharacterized protein</fullName>
    </submittedName>
</protein>
<reference evidence="2 3" key="1">
    <citation type="submission" date="2017-07" db="EMBL/GenBank/DDBJ databases">
        <title>Complete genome sequence of Oryzomicrobium terrae TPP412.</title>
        <authorList>
            <person name="Chiu L.-W."/>
            <person name="Lo K.-J."/>
            <person name="Tsai Y.-M."/>
            <person name="Lin S.-S."/>
            <person name="Kuo C.-H."/>
            <person name="Liu C.-T."/>
        </authorList>
    </citation>
    <scope>NUCLEOTIDE SEQUENCE [LARGE SCALE GENOMIC DNA]</scope>
    <source>
        <strain evidence="2 3">TPP412</strain>
    </source>
</reference>
<feature type="chain" id="PRO_5023131653" evidence="1">
    <location>
        <begin position="22"/>
        <end position="149"/>
    </location>
</feature>
<evidence type="ECO:0000313" key="2">
    <source>
        <dbReference type="EMBL" id="QEL64182.1"/>
    </source>
</evidence>
<dbReference type="AlphaFoldDB" id="A0A5C1E5I6"/>
<evidence type="ECO:0000313" key="3">
    <source>
        <dbReference type="Proteomes" id="UP000323671"/>
    </source>
</evidence>
<accession>A0A5C1E5I6</accession>
<name>A0A5C1E5I6_9RHOO</name>
<proteinExistence type="predicted"/>
<sequence length="149" mass="15762">MLIRPFALVAFAILAPLGAFANGAQAAQPAFSGPDYSGRYACTGDDAKEGAYSATVTLELVPEHSTGKYGAYAFTLDVPGFGTYPGHAAAKGATMAIYFANTDPAPRDFGTGIATFAPGRSGRWSFTKFYYEPEFKGGNHGIERCEQQP</sequence>
<organism evidence="2 3">
    <name type="scientific">Oryzomicrobium terrae</name>
    <dbReference type="NCBI Taxonomy" id="1735038"/>
    <lineage>
        <taxon>Bacteria</taxon>
        <taxon>Pseudomonadati</taxon>
        <taxon>Pseudomonadota</taxon>
        <taxon>Betaproteobacteria</taxon>
        <taxon>Rhodocyclales</taxon>
        <taxon>Rhodocyclaceae</taxon>
        <taxon>Oryzomicrobium</taxon>
    </lineage>
</organism>
<keyword evidence="1" id="KW-0732">Signal</keyword>
<keyword evidence="3" id="KW-1185">Reference proteome</keyword>
<evidence type="ECO:0000256" key="1">
    <source>
        <dbReference type="SAM" id="SignalP"/>
    </source>
</evidence>
<feature type="signal peptide" evidence="1">
    <location>
        <begin position="1"/>
        <end position="21"/>
    </location>
</feature>
<gene>
    <name evidence="2" type="ORF">OTERR_07060</name>
</gene>
<dbReference type="KEGG" id="otr:OTERR_07060"/>
<dbReference type="EMBL" id="CP022579">
    <property type="protein sequence ID" value="QEL64182.1"/>
    <property type="molecule type" value="Genomic_DNA"/>
</dbReference>